<evidence type="ECO:0000256" key="12">
    <source>
        <dbReference type="SAM" id="MobiDB-lite"/>
    </source>
</evidence>
<dbReference type="SMART" id="SM00184">
    <property type="entry name" value="RING"/>
    <property type="match status" value="1"/>
</dbReference>
<evidence type="ECO:0000256" key="9">
    <source>
        <dbReference type="ARBA" id="ARBA00023136"/>
    </source>
</evidence>
<keyword evidence="5 11" id="KW-0479">Metal-binding</keyword>
<dbReference type="InterPro" id="IPR017907">
    <property type="entry name" value="Znf_RING_CS"/>
</dbReference>
<comment type="function">
    <text evidence="11">E3 ubiquitin-protein ligase.</text>
</comment>
<dbReference type="InterPro" id="IPR013083">
    <property type="entry name" value="Znf_RING/FYVE/PHD"/>
</dbReference>
<evidence type="ECO:0000256" key="4">
    <source>
        <dbReference type="ARBA" id="ARBA00022679"/>
    </source>
</evidence>
<comment type="subcellular location">
    <subcellularLocation>
        <location evidence="2">Endomembrane system</location>
    </subcellularLocation>
    <subcellularLocation>
        <location evidence="11">Endoplasmic reticulum membrane</location>
        <topology evidence="11">Single-pass type IV membrane protein</topology>
    </subcellularLocation>
</comment>
<evidence type="ECO:0000256" key="5">
    <source>
        <dbReference type="ARBA" id="ARBA00022723"/>
    </source>
</evidence>
<proteinExistence type="predicted"/>
<feature type="region of interest" description="Disordered" evidence="12">
    <location>
        <begin position="198"/>
        <end position="247"/>
    </location>
</feature>
<comment type="caution">
    <text evidence="14">The sequence shown here is derived from an EMBL/GenBank/DDBJ whole genome shotgun (WGS) entry which is preliminary data.</text>
</comment>
<comment type="catalytic activity">
    <reaction evidence="1 11">
        <text>S-ubiquitinyl-[E2 ubiquitin-conjugating enzyme]-L-cysteine + [acceptor protein]-L-lysine = [E2 ubiquitin-conjugating enzyme]-L-cysteine + N(6)-ubiquitinyl-[acceptor protein]-L-lysine.</text>
        <dbReference type="EC" id="2.3.2.27"/>
    </reaction>
</comment>
<dbReference type="Proteomes" id="UP001164929">
    <property type="component" value="Chromosome 13"/>
</dbReference>
<evidence type="ECO:0000256" key="6">
    <source>
        <dbReference type="ARBA" id="ARBA00022771"/>
    </source>
</evidence>
<evidence type="ECO:0000256" key="10">
    <source>
        <dbReference type="PROSITE-ProRule" id="PRU00175"/>
    </source>
</evidence>
<feature type="region of interest" description="Disordered" evidence="12">
    <location>
        <begin position="70"/>
        <end position="98"/>
    </location>
</feature>
<accession>A0AAD6Q2X7</accession>
<sequence>MKLEEGPLIGFNGISFVLGDRIIYFIDVVGKFSRQENLKFLLRSKAAENSRLEPDTMALDQYMEETVAQNDYNTEDKPSLPNWKSVSETVKDSDDSPSSGFDCNICLDSVHDPVVTLCGHLYCWPCIYKWLHFQSISDENQDQDPQQQCPVCKAEVSQSTIVPLFGRGQTTKPCKGKAPNLGIIIPRRPPGRACGFDSPRSPIATSSPRVTPQIHHRHNYPHQSQRYYSQPGSNSTSPMRSSGGSALNMPGPEVGMFGEIMYSRVFGNSISNIHSCPNSYHLAGSASPRVRRHVMQADRSLSRICFFLFCCSSEPRKESSIFEVRVTTGTKAPNITSTTTDVLFSESNPTTDRDAHWLDEHECKIFLSRTKHGKEPKEVTTTIEMRSLLSLFNSERLQPGLNGNSSSKQNYVGHLFLNHEDERMICDIKHGSRGGGQGCLAPPTIIRAQEAAAASVPSSFTSIKDL</sequence>
<name>A0AAD6Q2X7_9ROSI</name>
<evidence type="ECO:0000256" key="1">
    <source>
        <dbReference type="ARBA" id="ARBA00000900"/>
    </source>
</evidence>
<keyword evidence="6 10" id="KW-0863">Zinc-finger</keyword>
<dbReference type="PROSITE" id="PS50089">
    <property type="entry name" value="ZF_RING_2"/>
    <property type="match status" value="1"/>
</dbReference>
<dbReference type="InterPro" id="IPR018957">
    <property type="entry name" value="Znf_C3HC4_RING-type"/>
</dbReference>
<keyword evidence="7 11" id="KW-0833">Ubl conjugation pathway</keyword>
<evidence type="ECO:0000256" key="8">
    <source>
        <dbReference type="ARBA" id="ARBA00022833"/>
    </source>
</evidence>
<evidence type="ECO:0000256" key="7">
    <source>
        <dbReference type="ARBA" id="ARBA00022786"/>
    </source>
</evidence>
<dbReference type="PANTHER" id="PTHR12313">
    <property type="entry name" value="E3 UBIQUITIN-PROTEIN LIGASE RNF5-RELATED"/>
    <property type="match status" value="1"/>
</dbReference>
<organism evidence="14 15">
    <name type="scientific">Populus alba x Populus x berolinensis</name>
    <dbReference type="NCBI Taxonomy" id="444605"/>
    <lineage>
        <taxon>Eukaryota</taxon>
        <taxon>Viridiplantae</taxon>
        <taxon>Streptophyta</taxon>
        <taxon>Embryophyta</taxon>
        <taxon>Tracheophyta</taxon>
        <taxon>Spermatophyta</taxon>
        <taxon>Magnoliopsida</taxon>
        <taxon>eudicotyledons</taxon>
        <taxon>Gunneridae</taxon>
        <taxon>Pentapetalae</taxon>
        <taxon>rosids</taxon>
        <taxon>fabids</taxon>
        <taxon>Malpighiales</taxon>
        <taxon>Salicaceae</taxon>
        <taxon>Saliceae</taxon>
        <taxon>Populus</taxon>
    </lineage>
</organism>
<dbReference type="GO" id="GO:0006511">
    <property type="term" value="P:ubiquitin-dependent protein catabolic process"/>
    <property type="evidence" value="ECO:0007669"/>
    <property type="project" value="UniProtKB-UniRule"/>
</dbReference>
<dbReference type="EMBL" id="JAQIZT010000013">
    <property type="protein sequence ID" value="KAJ6975845.1"/>
    <property type="molecule type" value="Genomic_DNA"/>
</dbReference>
<dbReference type="EC" id="2.3.2.27" evidence="11"/>
<dbReference type="SUPFAM" id="SSF57850">
    <property type="entry name" value="RING/U-box"/>
    <property type="match status" value="1"/>
</dbReference>
<feature type="compositionally biased region" description="Polar residues" evidence="12">
    <location>
        <begin position="221"/>
        <end position="245"/>
    </location>
</feature>
<protein>
    <recommendedName>
        <fullName evidence="11">E3 ubiquitin-protein ligase RMA</fullName>
        <ecNumber evidence="11">2.3.2.27</ecNumber>
    </recommendedName>
    <alternativeName>
        <fullName evidence="11">Protein RING membrane-anchor</fullName>
    </alternativeName>
    <alternativeName>
        <fullName evidence="11">RING-type E3 ubiquitin transferase RMA</fullName>
    </alternativeName>
</protein>
<evidence type="ECO:0000259" key="13">
    <source>
        <dbReference type="PROSITE" id="PS50089"/>
    </source>
</evidence>
<dbReference type="Gene3D" id="3.30.40.10">
    <property type="entry name" value="Zinc/RING finger domain, C3HC4 (zinc finger)"/>
    <property type="match status" value="1"/>
</dbReference>
<gene>
    <name evidence="14" type="ORF">NC653_031619</name>
</gene>
<dbReference type="PROSITE" id="PS00518">
    <property type="entry name" value="ZF_RING_1"/>
    <property type="match status" value="1"/>
</dbReference>
<keyword evidence="4 11" id="KW-0808">Transferase</keyword>
<dbReference type="GO" id="GO:0061630">
    <property type="term" value="F:ubiquitin protein ligase activity"/>
    <property type="evidence" value="ECO:0007669"/>
    <property type="project" value="UniProtKB-UniRule"/>
</dbReference>
<keyword evidence="9" id="KW-0472">Membrane</keyword>
<evidence type="ECO:0000313" key="14">
    <source>
        <dbReference type="EMBL" id="KAJ6975845.1"/>
    </source>
</evidence>
<reference evidence="14" key="1">
    <citation type="journal article" date="2023" name="Mol. Ecol. Resour.">
        <title>Chromosome-level genome assembly of a triploid poplar Populus alba 'Berolinensis'.</title>
        <authorList>
            <person name="Chen S."/>
            <person name="Yu Y."/>
            <person name="Wang X."/>
            <person name="Wang S."/>
            <person name="Zhang T."/>
            <person name="Zhou Y."/>
            <person name="He R."/>
            <person name="Meng N."/>
            <person name="Wang Y."/>
            <person name="Liu W."/>
            <person name="Liu Z."/>
            <person name="Liu J."/>
            <person name="Guo Q."/>
            <person name="Huang H."/>
            <person name="Sederoff R.R."/>
            <person name="Wang G."/>
            <person name="Qu G."/>
            <person name="Chen S."/>
        </authorList>
    </citation>
    <scope>NUCLEOTIDE SEQUENCE</scope>
    <source>
        <strain evidence="14">SC-2020</strain>
    </source>
</reference>
<keyword evidence="15" id="KW-1185">Reference proteome</keyword>
<evidence type="ECO:0000313" key="15">
    <source>
        <dbReference type="Proteomes" id="UP001164929"/>
    </source>
</evidence>
<evidence type="ECO:0000256" key="2">
    <source>
        <dbReference type="ARBA" id="ARBA00004308"/>
    </source>
</evidence>
<evidence type="ECO:0000256" key="3">
    <source>
        <dbReference type="ARBA" id="ARBA00004906"/>
    </source>
</evidence>
<evidence type="ECO:0000256" key="11">
    <source>
        <dbReference type="RuleBase" id="RU369090"/>
    </source>
</evidence>
<dbReference type="InterPro" id="IPR045103">
    <property type="entry name" value="RNF5/RNF185-like"/>
</dbReference>
<feature type="domain" description="RING-type" evidence="13">
    <location>
        <begin position="103"/>
        <end position="153"/>
    </location>
</feature>
<dbReference type="GO" id="GO:0005789">
    <property type="term" value="C:endoplasmic reticulum membrane"/>
    <property type="evidence" value="ECO:0007669"/>
    <property type="project" value="UniProtKB-SubCell"/>
</dbReference>
<comment type="pathway">
    <text evidence="3 11">Protein modification; protein ubiquitination.</text>
</comment>
<dbReference type="GO" id="GO:0008270">
    <property type="term" value="F:zinc ion binding"/>
    <property type="evidence" value="ECO:0007669"/>
    <property type="project" value="UniProtKB-KW"/>
</dbReference>
<keyword evidence="8 11" id="KW-0862">Zinc</keyword>
<keyword evidence="11" id="KW-0256">Endoplasmic reticulum</keyword>
<comment type="domain">
    <text evidence="11">The RING-type zinc finger domain is responsible for E3 ligase activity.</text>
</comment>
<dbReference type="AlphaFoldDB" id="A0AAD6Q2X7"/>
<dbReference type="FunFam" id="3.30.40.10:FF:000778">
    <property type="entry name" value="E3 ubiquitin-protein ligase RMA1H1 isoform A"/>
    <property type="match status" value="1"/>
</dbReference>
<dbReference type="Pfam" id="PF00097">
    <property type="entry name" value="zf-C3HC4"/>
    <property type="match status" value="1"/>
</dbReference>
<dbReference type="InterPro" id="IPR001841">
    <property type="entry name" value="Znf_RING"/>
</dbReference>